<dbReference type="AlphaFoldDB" id="A0A1H0VDE4"/>
<gene>
    <name evidence="1" type="ORF">SAMN05660330_03999</name>
</gene>
<dbReference type="STRING" id="91360.SAMN05660330_03999"/>
<protein>
    <submittedName>
        <fullName evidence="1">Uncharacterized protein</fullName>
    </submittedName>
</protein>
<dbReference type="RefSeq" id="WP_092225894.1">
    <property type="nucleotide sequence ID" value="NZ_FNJI01000046.1"/>
</dbReference>
<reference evidence="1 2" key="1">
    <citation type="submission" date="2016-10" db="EMBL/GenBank/DDBJ databases">
        <authorList>
            <person name="de Groot N.N."/>
        </authorList>
    </citation>
    <scope>NUCLEOTIDE SEQUENCE [LARGE SCALE GENOMIC DNA]</scope>
    <source>
        <strain evidence="1 2">DSM 12130</strain>
    </source>
</reference>
<keyword evidence="2" id="KW-1185">Reference proteome</keyword>
<name>A0A1H0VDE4_9BACT</name>
<evidence type="ECO:0000313" key="2">
    <source>
        <dbReference type="Proteomes" id="UP000199073"/>
    </source>
</evidence>
<dbReference type="EMBL" id="FNJI01000046">
    <property type="protein sequence ID" value="SDP76364.1"/>
    <property type="molecule type" value="Genomic_DNA"/>
</dbReference>
<proteinExistence type="predicted"/>
<dbReference type="Proteomes" id="UP000199073">
    <property type="component" value="Unassembled WGS sequence"/>
</dbReference>
<accession>A0A1H0VDE4</accession>
<sequence length="62" mass="7609">MAESVTIKYGHFHVESKRMEKILTQEINEHETERIVRNRLEFLDWMNRHFAYKTVLAPDKYK</sequence>
<evidence type="ECO:0000313" key="1">
    <source>
        <dbReference type="EMBL" id="SDP76364.1"/>
    </source>
</evidence>
<dbReference type="OrthoDB" id="5187968at2"/>
<organism evidence="1 2">
    <name type="scientific">Desulforhopalus singaporensis</name>
    <dbReference type="NCBI Taxonomy" id="91360"/>
    <lineage>
        <taxon>Bacteria</taxon>
        <taxon>Pseudomonadati</taxon>
        <taxon>Thermodesulfobacteriota</taxon>
        <taxon>Desulfobulbia</taxon>
        <taxon>Desulfobulbales</taxon>
        <taxon>Desulfocapsaceae</taxon>
        <taxon>Desulforhopalus</taxon>
    </lineage>
</organism>